<dbReference type="InterPro" id="IPR045860">
    <property type="entry name" value="Snake_toxin-like_sf"/>
</dbReference>
<proteinExistence type="predicted"/>
<name>A0AA36C6F4_9BILA</name>
<accession>A0AA36C6F4</accession>
<evidence type="ECO:0000313" key="2">
    <source>
        <dbReference type="EMBL" id="CAJ0561820.1"/>
    </source>
</evidence>
<reference evidence="2" key="1">
    <citation type="submission" date="2023-06" db="EMBL/GenBank/DDBJ databases">
        <authorList>
            <person name="Delattre M."/>
        </authorList>
    </citation>
    <scope>NUCLEOTIDE SEQUENCE</scope>
    <source>
        <strain evidence="2">AF72</strain>
    </source>
</reference>
<keyword evidence="1" id="KW-0812">Transmembrane</keyword>
<dbReference type="Proteomes" id="UP001177023">
    <property type="component" value="Unassembled WGS sequence"/>
</dbReference>
<feature type="transmembrane region" description="Helical" evidence="1">
    <location>
        <begin position="48"/>
        <end position="66"/>
    </location>
</feature>
<organism evidence="2 3">
    <name type="scientific">Mesorhabditis spiculigera</name>
    <dbReference type="NCBI Taxonomy" id="96644"/>
    <lineage>
        <taxon>Eukaryota</taxon>
        <taxon>Metazoa</taxon>
        <taxon>Ecdysozoa</taxon>
        <taxon>Nematoda</taxon>
        <taxon>Chromadorea</taxon>
        <taxon>Rhabditida</taxon>
        <taxon>Rhabditina</taxon>
        <taxon>Rhabditomorpha</taxon>
        <taxon>Rhabditoidea</taxon>
        <taxon>Rhabditidae</taxon>
        <taxon>Mesorhabditinae</taxon>
        <taxon>Mesorhabditis</taxon>
    </lineage>
</organism>
<dbReference type="AlphaFoldDB" id="A0AA36C6F4"/>
<keyword evidence="1" id="KW-1133">Transmembrane helix</keyword>
<gene>
    <name evidence="2" type="ORF">MSPICULIGERA_LOCUS1941</name>
</gene>
<protein>
    <submittedName>
        <fullName evidence="2">Uncharacterized protein</fullName>
    </submittedName>
</protein>
<dbReference type="SUPFAM" id="SSF57302">
    <property type="entry name" value="Snake toxin-like"/>
    <property type="match status" value="1"/>
</dbReference>
<comment type="caution">
    <text evidence="2">The sequence shown here is derived from an EMBL/GenBank/DDBJ whole genome shotgun (WGS) entry which is preliminary data.</text>
</comment>
<feature type="non-terminal residue" evidence="2">
    <location>
        <position position="1"/>
    </location>
</feature>
<keyword evidence="1" id="KW-0472">Membrane</keyword>
<evidence type="ECO:0000313" key="3">
    <source>
        <dbReference type="Proteomes" id="UP001177023"/>
    </source>
</evidence>
<keyword evidence="3" id="KW-1185">Reference proteome</keyword>
<evidence type="ECO:0000256" key="1">
    <source>
        <dbReference type="SAM" id="Phobius"/>
    </source>
</evidence>
<sequence>MPICQITSQQFAGFCAEFEFLQPITVASNSQRISARLPHLPRFLMRTTILYFVAFISVSLSIQCFLDRNNHTFRHTSDKTTVDCSGNYCMKMVVEYDGAQETDWDCGDNICPEQAGSHQYHGRPEHTYCCQGAKCNTATAFQLIRIIFGIFALVAYRHL</sequence>
<dbReference type="EMBL" id="CATQJA010000587">
    <property type="protein sequence ID" value="CAJ0561820.1"/>
    <property type="molecule type" value="Genomic_DNA"/>
</dbReference>